<gene>
    <name evidence="1" type="ORF">C7B65_09640</name>
</gene>
<organism evidence="1 2">
    <name type="scientific">Phormidesmis priestleyi ULC007</name>
    <dbReference type="NCBI Taxonomy" id="1920490"/>
    <lineage>
        <taxon>Bacteria</taxon>
        <taxon>Bacillati</taxon>
        <taxon>Cyanobacteriota</taxon>
        <taxon>Cyanophyceae</taxon>
        <taxon>Leptolyngbyales</taxon>
        <taxon>Leptolyngbyaceae</taxon>
        <taxon>Phormidesmis</taxon>
    </lineage>
</organism>
<dbReference type="Proteomes" id="UP000238634">
    <property type="component" value="Unassembled WGS sequence"/>
</dbReference>
<proteinExistence type="predicted"/>
<dbReference type="EMBL" id="PVWG01000008">
    <property type="protein sequence ID" value="PSB19921.1"/>
    <property type="molecule type" value="Genomic_DNA"/>
</dbReference>
<evidence type="ECO:0000313" key="1">
    <source>
        <dbReference type="EMBL" id="PSB19921.1"/>
    </source>
</evidence>
<accession>A0A2T1DHK5</accession>
<reference evidence="1 2" key="1">
    <citation type="submission" date="2018-02" db="EMBL/GenBank/DDBJ databases">
        <authorList>
            <person name="Cohen D.B."/>
            <person name="Kent A.D."/>
        </authorList>
    </citation>
    <scope>NUCLEOTIDE SEQUENCE [LARGE SCALE GENOMIC DNA]</scope>
    <source>
        <strain evidence="1 2">ULC007</strain>
    </source>
</reference>
<evidence type="ECO:0008006" key="3">
    <source>
        <dbReference type="Google" id="ProtNLM"/>
    </source>
</evidence>
<keyword evidence="2" id="KW-1185">Reference proteome</keyword>
<dbReference type="AlphaFoldDB" id="A0A2T1DHK5"/>
<protein>
    <recommendedName>
        <fullName evidence="3">HEPN domain-containing protein</fullName>
    </recommendedName>
</protein>
<name>A0A2T1DHK5_9CYAN</name>
<evidence type="ECO:0000313" key="2">
    <source>
        <dbReference type="Proteomes" id="UP000238634"/>
    </source>
</evidence>
<comment type="caution">
    <text evidence="1">The sequence shown here is derived from an EMBL/GenBank/DDBJ whole genome shotgun (WGS) entry which is preliminary data.</text>
</comment>
<reference evidence="1 2" key="2">
    <citation type="submission" date="2018-03" db="EMBL/GenBank/DDBJ databases">
        <title>The ancient ancestry and fast evolution of plastids.</title>
        <authorList>
            <person name="Moore K.R."/>
            <person name="Magnabosco C."/>
            <person name="Momper L."/>
            <person name="Gold D.A."/>
            <person name="Bosak T."/>
            <person name="Fournier G.P."/>
        </authorList>
    </citation>
    <scope>NUCLEOTIDE SEQUENCE [LARGE SCALE GENOMIC DNA]</scope>
    <source>
        <strain evidence="1 2">ULC007</strain>
    </source>
</reference>
<sequence>MNCILNPIFGSPITDEPKPLLFTVIRRAEHALREYELAHEQLEEFITGERSVSTYFLAMSYLETALSCSYQSFDFFRKATATELFKKGDGSIFERLNRIYSVIKHLETSSLQPGQLHLLWFTNDGLSTSVASLNFTEIMEIIEDTCQLAQKLSMLRYALEEEADKSNAADG</sequence>